<sequence>MERTGRTLLYFKRYLTTKSQPFTTKCQTLNIATLGSTNFSTEISTNHNHCWKCGIVKNSLDMFCEKCHSIQAPMQKNNYFKVLGVEEGFNVDTKLLKDKFRKVQSLIHPDKFSNRTHEEQTISEEYSSLINKAYSSLMSPMKRAEHLLLLQGGETIGESQTVDEPDFLMQIMRLNEEVEDAEQDIDKLKQLDEQNKNELEKLAKEIDKYFKNRDIDAAKKSIIKLKYFTSISNRINSIFREAGVTN</sequence>
<dbReference type="PANTHER" id="PTHR14021:SF15">
    <property type="entry name" value="IRON-SULFUR CLUSTER CO-CHAPERONE PROTEIN HSCB"/>
    <property type="match status" value="1"/>
</dbReference>
<reference evidence="5" key="1">
    <citation type="submission" date="2022-01" db="EMBL/GenBank/DDBJ databases">
        <authorList>
            <person name="King R."/>
        </authorList>
    </citation>
    <scope>NUCLEOTIDE SEQUENCE</scope>
</reference>
<dbReference type="Pfam" id="PF00226">
    <property type="entry name" value="DnaJ"/>
    <property type="match status" value="1"/>
</dbReference>
<evidence type="ECO:0000259" key="4">
    <source>
        <dbReference type="PROSITE" id="PS50076"/>
    </source>
</evidence>
<evidence type="ECO:0000256" key="3">
    <source>
        <dbReference type="SAM" id="Coils"/>
    </source>
</evidence>
<dbReference type="SMART" id="SM00271">
    <property type="entry name" value="DnaJ"/>
    <property type="match status" value="1"/>
</dbReference>
<dbReference type="Proteomes" id="UP001153636">
    <property type="component" value="Chromosome 8"/>
</dbReference>
<evidence type="ECO:0000313" key="5">
    <source>
        <dbReference type="EMBL" id="CAH1113937.1"/>
    </source>
</evidence>
<keyword evidence="6" id="KW-1185">Reference proteome</keyword>
<dbReference type="InterPro" id="IPR004640">
    <property type="entry name" value="HscB"/>
</dbReference>
<dbReference type="InterPro" id="IPR036386">
    <property type="entry name" value="HscB_C_sf"/>
</dbReference>
<dbReference type="GO" id="GO:0001671">
    <property type="term" value="F:ATPase activator activity"/>
    <property type="evidence" value="ECO:0007669"/>
    <property type="project" value="InterPro"/>
</dbReference>
<dbReference type="AlphaFoldDB" id="A0A9P0DCM3"/>
<keyword evidence="3" id="KW-0175">Coiled coil</keyword>
<evidence type="ECO:0000256" key="1">
    <source>
        <dbReference type="ARBA" id="ARBA00010476"/>
    </source>
</evidence>
<dbReference type="InterPro" id="IPR001623">
    <property type="entry name" value="DnaJ_domain"/>
</dbReference>
<feature type="coiled-coil region" evidence="3">
    <location>
        <begin position="171"/>
        <end position="208"/>
    </location>
</feature>
<dbReference type="PROSITE" id="PS50076">
    <property type="entry name" value="DNAJ_2"/>
    <property type="match status" value="1"/>
</dbReference>
<dbReference type="GO" id="GO:0051259">
    <property type="term" value="P:protein complex oligomerization"/>
    <property type="evidence" value="ECO:0007669"/>
    <property type="project" value="InterPro"/>
</dbReference>
<dbReference type="SUPFAM" id="SSF47144">
    <property type="entry name" value="HSC20 (HSCB), C-terminal oligomerisation domain"/>
    <property type="match status" value="1"/>
</dbReference>
<proteinExistence type="inferred from homology"/>
<name>A0A9P0DCM3_9CUCU</name>
<evidence type="ECO:0000313" key="6">
    <source>
        <dbReference type="Proteomes" id="UP001153636"/>
    </source>
</evidence>
<accession>A0A9P0DCM3</accession>
<dbReference type="Pfam" id="PF07743">
    <property type="entry name" value="HSCB_C"/>
    <property type="match status" value="1"/>
</dbReference>
<dbReference type="EMBL" id="OV651820">
    <property type="protein sequence ID" value="CAH1113937.1"/>
    <property type="molecule type" value="Genomic_DNA"/>
</dbReference>
<dbReference type="GO" id="GO:0044571">
    <property type="term" value="P:[2Fe-2S] cluster assembly"/>
    <property type="evidence" value="ECO:0007669"/>
    <property type="project" value="InterPro"/>
</dbReference>
<gene>
    <name evidence="5" type="ORF">PSYICH_LOCUS14263</name>
</gene>
<dbReference type="OrthoDB" id="448954at2759"/>
<dbReference type="CDD" id="cd06257">
    <property type="entry name" value="DnaJ"/>
    <property type="match status" value="1"/>
</dbReference>
<dbReference type="Gene3D" id="1.10.287.110">
    <property type="entry name" value="DnaJ domain"/>
    <property type="match status" value="1"/>
</dbReference>
<dbReference type="PANTHER" id="PTHR14021">
    <property type="entry name" value="IRON-SULFUR CLUSTER CO-CHAPERONE PROTEIN HSCB"/>
    <property type="match status" value="1"/>
</dbReference>
<keyword evidence="2" id="KW-0143">Chaperone</keyword>
<comment type="similarity">
    <text evidence="1">Belongs to the HscB family.</text>
</comment>
<evidence type="ECO:0000256" key="2">
    <source>
        <dbReference type="ARBA" id="ARBA00023186"/>
    </source>
</evidence>
<dbReference type="GO" id="GO:0005739">
    <property type="term" value="C:mitochondrion"/>
    <property type="evidence" value="ECO:0007669"/>
    <property type="project" value="TreeGrafter"/>
</dbReference>
<dbReference type="NCBIfam" id="TIGR00714">
    <property type="entry name" value="hscB"/>
    <property type="match status" value="1"/>
</dbReference>
<dbReference type="GO" id="GO:0051087">
    <property type="term" value="F:protein-folding chaperone binding"/>
    <property type="evidence" value="ECO:0007669"/>
    <property type="project" value="InterPro"/>
</dbReference>
<dbReference type="Gene3D" id="1.20.1280.20">
    <property type="entry name" value="HscB, C-terminal domain"/>
    <property type="match status" value="1"/>
</dbReference>
<dbReference type="HAMAP" id="MF_00682">
    <property type="entry name" value="HscB"/>
    <property type="match status" value="1"/>
</dbReference>
<feature type="domain" description="J" evidence="4">
    <location>
        <begin position="78"/>
        <end position="150"/>
    </location>
</feature>
<dbReference type="InterPro" id="IPR009073">
    <property type="entry name" value="HscB_oligo_C"/>
</dbReference>
<organism evidence="5 6">
    <name type="scientific">Psylliodes chrysocephalus</name>
    <dbReference type="NCBI Taxonomy" id="3402493"/>
    <lineage>
        <taxon>Eukaryota</taxon>
        <taxon>Metazoa</taxon>
        <taxon>Ecdysozoa</taxon>
        <taxon>Arthropoda</taxon>
        <taxon>Hexapoda</taxon>
        <taxon>Insecta</taxon>
        <taxon>Pterygota</taxon>
        <taxon>Neoptera</taxon>
        <taxon>Endopterygota</taxon>
        <taxon>Coleoptera</taxon>
        <taxon>Polyphaga</taxon>
        <taxon>Cucujiformia</taxon>
        <taxon>Chrysomeloidea</taxon>
        <taxon>Chrysomelidae</taxon>
        <taxon>Galerucinae</taxon>
        <taxon>Alticini</taxon>
        <taxon>Psylliodes</taxon>
    </lineage>
</organism>
<dbReference type="SUPFAM" id="SSF46565">
    <property type="entry name" value="Chaperone J-domain"/>
    <property type="match status" value="1"/>
</dbReference>
<dbReference type="InterPro" id="IPR036869">
    <property type="entry name" value="J_dom_sf"/>
</dbReference>
<protein>
    <recommendedName>
        <fullName evidence="4">J domain-containing protein</fullName>
    </recommendedName>
</protein>